<name>A0A1J5S8T0_9ZZZZ</name>
<sequence>MRRHARLCAGLIAAALSSVFVPSARADTTVVFARYHDQWRPVVKVEGSVPYVLSKESLVRAEPGLYAMREVGVYRRGMVPPVVIQMDHMRVRSKGIEFVGDPTILNREFEIDAVITSPIDLPDVYAVFVFNGQDGRKTVLVREVGDLKSYEPDFFRYHVRLDADLKIKGYKVHFFSRGIEVFFPREGWGYINSEIARHIRAETEGVENQNPRPYVLTPPQVPASVRKSGVRKIVEVHATILANGSVPEAVAEPGTPEDQAHAAVTAVLSSYFLPRIEKGVPTNCKVKIPVVLDPSAAQ</sequence>
<proteinExistence type="predicted"/>
<gene>
    <name evidence="1" type="ORF">GALL_135470</name>
</gene>
<protein>
    <recommendedName>
        <fullName evidence="2">TonB C-terminal domain-containing protein</fullName>
    </recommendedName>
</protein>
<evidence type="ECO:0008006" key="2">
    <source>
        <dbReference type="Google" id="ProtNLM"/>
    </source>
</evidence>
<dbReference type="Gene3D" id="3.30.1150.10">
    <property type="match status" value="1"/>
</dbReference>
<accession>A0A1J5S8T0</accession>
<reference evidence="1" key="1">
    <citation type="submission" date="2016-10" db="EMBL/GenBank/DDBJ databases">
        <title>Sequence of Gallionella enrichment culture.</title>
        <authorList>
            <person name="Poehlein A."/>
            <person name="Muehling M."/>
            <person name="Daniel R."/>
        </authorList>
    </citation>
    <scope>NUCLEOTIDE SEQUENCE</scope>
</reference>
<evidence type="ECO:0000313" key="1">
    <source>
        <dbReference type="EMBL" id="OIR04347.1"/>
    </source>
</evidence>
<organism evidence="1">
    <name type="scientific">mine drainage metagenome</name>
    <dbReference type="NCBI Taxonomy" id="410659"/>
    <lineage>
        <taxon>unclassified sequences</taxon>
        <taxon>metagenomes</taxon>
        <taxon>ecological metagenomes</taxon>
    </lineage>
</organism>
<comment type="caution">
    <text evidence="1">The sequence shown here is derived from an EMBL/GenBank/DDBJ whole genome shotgun (WGS) entry which is preliminary data.</text>
</comment>
<dbReference type="EMBL" id="MLJW01000058">
    <property type="protein sequence ID" value="OIR04347.1"/>
    <property type="molecule type" value="Genomic_DNA"/>
</dbReference>
<dbReference type="SUPFAM" id="SSF74653">
    <property type="entry name" value="TolA/TonB C-terminal domain"/>
    <property type="match status" value="1"/>
</dbReference>
<dbReference type="AlphaFoldDB" id="A0A1J5S8T0"/>